<comment type="caution">
    <text evidence="2">The sequence shown here is derived from an EMBL/GenBank/DDBJ whole genome shotgun (WGS) entry which is preliminary data.</text>
</comment>
<evidence type="ECO:0000313" key="3">
    <source>
        <dbReference type="Proteomes" id="UP000232062"/>
    </source>
</evidence>
<dbReference type="STRING" id="1076549.HA45_03435"/>
<dbReference type="RefSeq" id="WP_100702337.1">
    <property type="nucleotide sequence ID" value="NZ_PIQI01000023.1"/>
</dbReference>
<reference evidence="2 3" key="1">
    <citation type="submission" date="2017-11" db="EMBL/GenBank/DDBJ databases">
        <title>The genome sequence of Pantoea rodasii DSM 26611.</title>
        <authorList>
            <person name="Gao J."/>
            <person name="Mao X."/>
            <person name="Sun J."/>
        </authorList>
    </citation>
    <scope>NUCLEOTIDE SEQUENCE [LARGE SCALE GENOMIC DNA]</scope>
    <source>
        <strain evidence="2 3">DSM 26611</strain>
    </source>
</reference>
<evidence type="ECO:0000259" key="1">
    <source>
        <dbReference type="Pfam" id="PF13175"/>
    </source>
</evidence>
<dbReference type="PANTHER" id="PTHR43581">
    <property type="entry name" value="ATP/GTP PHOSPHATASE"/>
    <property type="match status" value="1"/>
</dbReference>
<keyword evidence="3" id="KW-1185">Reference proteome</keyword>
<accession>A0A2M9WAW1</accession>
<dbReference type="AlphaFoldDB" id="A0A2M9WAW1"/>
<proteinExistence type="predicted"/>
<dbReference type="EMBL" id="PIQI01000023">
    <property type="protein sequence ID" value="PJZ04628.1"/>
    <property type="molecule type" value="Genomic_DNA"/>
</dbReference>
<dbReference type="PANTHER" id="PTHR43581:SF2">
    <property type="entry name" value="EXCINUCLEASE ATPASE SUBUNIT"/>
    <property type="match status" value="1"/>
</dbReference>
<dbReference type="InterPro" id="IPR027417">
    <property type="entry name" value="P-loop_NTPase"/>
</dbReference>
<name>A0A2M9WAW1_9GAMM</name>
<dbReference type="SUPFAM" id="SSF52540">
    <property type="entry name" value="P-loop containing nucleoside triphosphate hydrolases"/>
    <property type="match status" value="1"/>
</dbReference>
<organism evidence="2 3">
    <name type="scientific">Pantoea rodasii</name>
    <dbReference type="NCBI Taxonomy" id="1076549"/>
    <lineage>
        <taxon>Bacteria</taxon>
        <taxon>Pseudomonadati</taxon>
        <taxon>Pseudomonadota</taxon>
        <taxon>Gammaproteobacteria</taxon>
        <taxon>Enterobacterales</taxon>
        <taxon>Erwiniaceae</taxon>
        <taxon>Pantoea</taxon>
    </lineage>
</organism>
<dbReference type="OrthoDB" id="3322489at2"/>
<dbReference type="Proteomes" id="UP000232062">
    <property type="component" value="Unassembled WGS sequence"/>
</dbReference>
<protein>
    <recommendedName>
        <fullName evidence="1">Endonuclease GajA/Old nuclease/RecF-like AAA domain-containing protein</fullName>
    </recommendedName>
</protein>
<dbReference type="Gene3D" id="3.40.50.300">
    <property type="entry name" value="P-loop containing nucleotide triphosphate hydrolases"/>
    <property type="match status" value="1"/>
</dbReference>
<gene>
    <name evidence="2" type="ORF">PRCB_14460</name>
</gene>
<dbReference type="Pfam" id="PF13175">
    <property type="entry name" value="AAA_15"/>
    <property type="match status" value="2"/>
</dbReference>
<dbReference type="InterPro" id="IPR041685">
    <property type="entry name" value="AAA_GajA/Old/RecF-like"/>
</dbReference>
<feature type="domain" description="Endonuclease GajA/Old nuclease/RecF-like AAA" evidence="1">
    <location>
        <begin position="1"/>
        <end position="197"/>
    </location>
</feature>
<dbReference type="InterPro" id="IPR051396">
    <property type="entry name" value="Bact_Antivir_Def_Nuclease"/>
</dbReference>
<evidence type="ECO:0000313" key="2">
    <source>
        <dbReference type="EMBL" id="PJZ04628.1"/>
    </source>
</evidence>
<sequence>MRLTKLTLTNFRSFRAPQTIEFAPITLLFGPNSVGKSTILMALFYLQQIITKEQCNPTKIDAMGEKKIDGFKSLVSNGDLNSEIKIEIEFLTETTIGNEYSEYIDRISDLTDLDIIEVNDLSNEAKKIKLDFLISWSFAKRNAYVREYTVTTNDELIGVLRSNEHFDKAIIKNINFLHHLINDAEIPYESSDDLYENIFHEKYNSLIGGRRADFFYKKINEDDDDSSIDENSVRPVLIKGFAGALPPLGTLVQTSLETSEPANISELINNDIINRALTQIFTSPLDKLKILLDESVSIGPIRIVPDASFKPNPYTEQKNWFNGTAAWDILYQLENNIGDGNLTGKINDWLLSEEKLNSGYKIQRQINLQEIIINNILGSDGKSATCFFEPDNNAFFKKNDEPQLFFVNKNNDLKLYPNQVGVGLSQILPIIVSAHIVKNGFIAIEQPELHIHPALQVALGDLFTQLQVPLVTKPMFIIETHSEHIILRLLRRIKESNNDTLPNDLIKVFPDDISVTYISDSSAGAIVKKIAVTQDGDFEFDWPNGFFEERYEEL</sequence>
<feature type="domain" description="Endonuclease GajA/Old nuclease/RecF-like AAA" evidence="1">
    <location>
        <begin position="393"/>
        <end position="486"/>
    </location>
</feature>